<dbReference type="EMBL" id="BAABGM010000017">
    <property type="protein sequence ID" value="GAA4409726.1"/>
    <property type="molecule type" value="Genomic_DNA"/>
</dbReference>
<evidence type="ECO:0000256" key="1">
    <source>
        <dbReference type="SAM" id="Phobius"/>
    </source>
</evidence>
<evidence type="ECO:0000313" key="3">
    <source>
        <dbReference type="Proteomes" id="UP001500945"/>
    </source>
</evidence>
<keyword evidence="1" id="KW-0812">Transmembrane</keyword>
<dbReference type="Proteomes" id="UP001500945">
    <property type="component" value="Unassembled WGS sequence"/>
</dbReference>
<sequence>MVAGVIFAVAGVVTWFVVADQLAAENITVSEDAAFLAGSDVTGPFAAYAEAQVINQHALEATGGKTYAELERDDPARETAMQASFLRASLFTSVVAFGVAALATVLGILLVLIGWALRDRESAADVTSAVVTPTQTGPGAS</sequence>
<keyword evidence="1" id="KW-1133">Transmembrane helix</keyword>
<feature type="transmembrane region" description="Helical" evidence="1">
    <location>
        <begin position="94"/>
        <end position="117"/>
    </location>
</feature>
<keyword evidence="3" id="KW-1185">Reference proteome</keyword>
<comment type="caution">
    <text evidence="2">The sequence shown here is derived from an EMBL/GenBank/DDBJ whole genome shotgun (WGS) entry which is preliminary data.</text>
</comment>
<keyword evidence="1" id="KW-0472">Membrane</keyword>
<evidence type="ECO:0008006" key="4">
    <source>
        <dbReference type="Google" id="ProtNLM"/>
    </source>
</evidence>
<name>A0ABP8KL55_9MICO</name>
<organism evidence="2 3">
    <name type="scientific">Fodinibacter luteus</name>
    <dbReference type="NCBI Taxonomy" id="552064"/>
    <lineage>
        <taxon>Bacteria</taxon>
        <taxon>Bacillati</taxon>
        <taxon>Actinomycetota</taxon>
        <taxon>Actinomycetes</taxon>
        <taxon>Micrococcales</taxon>
        <taxon>Intrasporangiaceae</taxon>
        <taxon>Fodinibacter (ex Wang et al. 2009)</taxon>
    </lineage>
</organism>
<proteinExistence type="predicted"/>
<reference evidence="3" key="1">
    <citation type="journal article" date="2019" name="Int. J. Syst. Evol. Microbiol.">
        <title>The Global Catalogue of Microorganisms (GCM) 10K type strain sequencing project: providing services to taxonomists for standard genome sequencing and annotation.</title>
        <authorList>
            <consortium name="The Broad Institute Genomics Platform"/>
            <consortium name="The Broad Institute Genome Sequencing Center for Infectious Disease"/>
            <person name="Wu L."/>
            <person name="Ma J."/>
        </authorList>
    </citation>
    <scope>NUCLEOTIDE SEQUENCE [LARGE SCALE GENOMIC DNA]</scope>
    <source>
        <strain evidence="3">JCM 17809</strain>
    </source>
</reference>
<evidence type="ECO:0000313" key="2">
    <source>
        <dbReference type="EMBL" id="GAA4409726.1"/>
    </source>
</evidence>
<gene>
    <name evidence="2" type="ORF">GCM10023168_28720</name>
</gene>
<accession>A0ABP8KL55</accession>
<protein>
    <recommendedName>
        <fullName evidence="4">Aromatic ring-opening dioxygenase LigA</fullName>
    </recommendedName>
</protein>